<keyword evidence="3" id="KW-1185">Reference proteome</keyword>
<dbReference type="EMBL" id="WMIB01000001">
    <property type="protein sequence ID" value="MTH52369.1"/>
    <property type="molecule type" value="Genomic_DNA"/>
</dbReference>
<feature type="transmembrane region" description="Helical" evidence="1">
    <location>
        <begin position="133"/>
        <end position="154"/>
    </location>
</feature>
<gene>
    <name evidence="2" type="ORF">GKZ89_03045</name>
</gene>
<name>A0A7X2S298_9BACI</name>
<evidence type="ECO:0000256" key="1">
    <source>
        <dbReference type="SAM" id="Phobius"/>
    </source>
</evidence>
<dbReference type="InterPro" id="IPR024563">
    <property type="entry name" value="YqhR"/>
</dbReference>
<dbReference type="RefSeq" id="WP_155110873.1">
    <property type="nucleotide sequence ID" value="NZ_WMIB01000001.1"/>
</dbReference>
<dbReference type="OrthoDB" id="2691442at2"/>
<comment type="caution">
    <text evidence="2">The sequence shown here is derived from an EMBL/GenBank/DDBJ whole genome shotgun (WGS) entry which is preliminary data.</text>
</comment>
<dbReference type="Proteomes" id="UP000434639">
    <property type="component" value="Unassembled WGS sequence"/>
</dbReference>
<protein>
    <recommendedName>
        <fullName evidence="4">Membrane protein YqhR</fullName>
    </recommendedName>
</protein>
<keyword evidence="1" id="KW-1133">Transmembrane helix</keyword>
<reference evidence="2 3" key="1">
    <citation type="journal article" date="2017" name="Int. J. Syst. Evol. Microbiol.">
        <title>Bacillus mangrovi sp. nov., isolated from a sediment sample from a mangrove forest.</title>
        <authorList>
            <person name="Gupta V."/>
            <person name="Singh P.K."/>
            <person name="Korpole S."/>
            <person name="Tanuku N.R.S."/>
            <person name="Pinnaka A.K."/>
        </authorList>
    </citation>
    <scope>NUCLEOTIDE SEQUENCE [LARGE SCALE GENOMIC DNA]</scope>
    <source>
        <strain evidence="2 3">KCTC 33872</strain>
    </source>
</reference>
<proteinExistence type="predicted"/>
<organism evidence="2 3">
    <name type="scientific">Metabacillus mangrovi</name>
    <dbReference type="NCBI Taxonomy" id="1491830"/>
    <lineage>
        <taxon>Bacteria</taxon>
        <taxon>Bacillati</taxon>
        <taxon>Bacillota</taxon>
        <taxon>Bacilli</taxon>
        <taxon>Bacillales</taxon>
        <taxon>Bacillaceae</taxon>
        <taxon>Metabacillus</taxon>
    </lineage>
</organism>
<accession>A0A7X2S298</accession>
<evidence type="ECO:0000313" key="3">
    <source>
        <dbReference type="Proteomes" id="UP000434639"/>
    </source>
</evidence>
<dbReference type="AlphaFoldDB" id="A0A7X2S298"/>
<dbReference type="Pfam" id="PF11085">
    <property type="entry name" value="YqhR"/>
    <property type="match status" value="1"/>
</dbReference>
<evidence type="ECO:0008006" key="4">
    <source>
        <dbReference type="Google" id="ProtNLM"/>
    </source>
</evidence>
<feature type="transmembrane region" description="Helical" evidence="1">
    <location>
        <begin position="64"/>
        <end position="89"/>
    </location>
</feature>
<feature type="transmembrane region" description="Helical" evidence="1">
    <location>
        <begin position="96"/>
        <end position="121"/>
    </location>
</feature>
<feature type="transmembrane region" description="Helical" evidence="1">
    <location>
        <begin position="21"/>
        <end position="44"/>
    </location>
</feature>
<keyword evidence="1" id="KW-0472">Membrane</keyword>
<sequence>MENQTTGKGQDLAPASILGRVALCGFAGGLFWSAMGFIAFYFKLTEISPNMILQPVSAGGWKDGMWGSAASLLIISFLSIGAAFVYYALLKKFHSIWAGILYGIGLWAAVFFLAVPLFPVLKSAAELSSDTTVTVLCLYILYGTFIGYSISYDYQEIMKEVKSKNSKSLEENS</sequence>
<keyword evidence="1" id="KW-0812">Transmembrane</keyword>
<evidence type="ECO:0000313" key="2">
    <source>
        <dbReference type="EMBL" id="MTH52369.1"/>
    </source>
</evidence>